<dbReference type="Proteomes" id="UP001199816">
    <property type="component" value="Unassembled WGS sequence"/>
</dbReference>
<proteinExistence type="predicted"/>
<dbReference type="InterPro" id="IPR009923">
    <property type="entry name" value="Dodecin"/>
</dbReference>
<comment type="caution">
    <text evidence="1">The sequence shown here is derived from an EMBL/GenBank/DDBJ whole genome shotgun (WGS) entry which is preliminary data.</text>
</comment>
<evidence type="ECO:0000313" key="1">
    <source>
        <dbReference type="EMBL" id="MCD2422132.1"/>
    </source>
</evidence>
<gene>
    <name evidence="1" type="ORF">LQ567_05115</name>
</gene>
<dbReference type="InterPro" id="IPR036694">
    <property type="entry name" value="Dodecin-like_sf"/>
</dbReference>
<dbReference type="PANTHER" id="PTHR39324">
    <property type="entry name" value="CALCIUM DODECIN"/>
    <property type="match status" value="1"/>
</dbReference>
<keyword evidence="2" id="KW-1185">Reference proteome</keyword>
<protein>
    <submittedName>
        <fullName evidence="1">Dodecin family protein</fullName>
    </submittedName>
</protein>
<dbReference type="Pfam" id="PF07311">
    <property type="entry name" value="Dodecin"/>
    <property type="match status" value="1"/>
</dbReference>
<dbReference type="RefSeq" id="WP_231003035.1">
    <property type="nucleotide sequence ID" value="NZ_JAJNEC010000004.1"/>
</dbReference>
<dbReference type="SUPFAM" id="SSF89807">
    <property type="entry name" value="Dodecin-like"/>
    <property type="match status" value="1"/>
</dbReference>
<reference evidence="1 2" key="1">
    <citation type="submission" date="2021-11" db="EMBL/GenBank/DDBJ databases">
        <title>Genomic of Niabella pedocola.</title>
        <authorList>
            <person name="Wu T."/>
        </authorList>
    </citation>
    <scope>NUCLEOTIDE SEQUENCE [LARGE SCALE GENOMIC DNA]</scope>
    <source>
        <strain evidence="1 2">JCM 31011</strain>
    </source>
</reference>
<evidence type="ECO:0000313" key="2">
    <source>
        <dbReference type="Proteomes" id="UP001199816"/>
    </source>
</evidence>
<dbReference type="InterPro" id="IPR025543">
    <property type="entry name" value="Dodecin-like"/>
</dbReference>
<accession>A0ABS8PP79</accession>
<organism evidence="1 2">
    <name type="scientific">Niabella pedocola</name>
    <dbReference type="NCBI Taxonomy" id="1752077"/>
    <lineage>
        <taxon>Bacteria</taxon>
        <taxon>Pseudomonadati</taxon>
        <taxon>Bacteroidota</taxon>
        <taxon>Chitinophagia</taxon>
        <taxon>Chitinophagales</taxon>
        <taxon>Chitinophagaceae</taxon>
        <taxon>Niabella</taxon>
    </lineage>
</organism>
<dbReference type="Gene3D" id="3.30.1660.10">
    <property type="entry name" value="Flavin-binding protein dodecin"/>
    <property type="match status" value="1"/>
</dbReference>
<dbReference type="PANTHER" id="PTHR39324:SF1">
    <property type="entry name" value="CALCIUM DODECIN"/>
    <property type="match status" value="1"/>
</dbReference>
<sequence length="72" mass="7979">MAIIKVLELMASSSKSWEDAALQAIHEASRTVKNIRSVYIKDHSAVVKNNKITEYRIVAKLSFEIESKGSGS</sequence>
<dbReference type="EMBL" id="JAJNEC010000004">
    <property type="protein sequence ID" value="MCD2422132.1"/>
    <property type="molecule type" value="Genomic_DNA"/>
</dbReference>
<name>A0ABS8PP79_9BACT</name>